<accession>A0ABD2STE2</accession>
<name>A0ABD2STE2_9SOLN</name>
<dbReference type="SMART" id="SM00317">
    <property type="entry name" value="SET"/>
    <property type="match status" value="1"/>
</dbReference>
<evidence type="ECO:0000256" key="2">
    <source>
        <dbReference type="ARBA" id="ARBA00022454"/>
    </source>
</evidence>
<evidence type="ECO:0000256" key="1">
    <source>
        <dbReference type="ARBA" id="ARBA00004286"/>
    </source>
</evidence>
<dbReference type="PROSITE" id="PS51575">
    <property type="entry name" value="SAM_MT43_SUVAR39_2"/>
    <property type="match status" value="1"/>
</dbReference>
<dbReference type="PANTHER" id="PTHR45660:SF94">
    <property type="entry name" value="HISTONE-LYSINE N-METHYLTRANSFERASE, H3 LYSINE-9 SPECIFIC SUVH4"/>
    <property type="match status" value="1"/>
</dbReference>
<keyword evidence="4" id="KW-0808">Transferase</keyword>
<evidence type="ECO:0000313" key="14">
    <source>
        <dbReference type="EMBL" id="KAL3347088.1"/>
    </source>
</evidence>
<feature type="domain" description="Post-SET" evidence="12">
    <location>
        <begin position="699"/>
        <end position="715"/>
    </location>
</feature>
<feature type="domain" description="SET" evidence="10">
    <location>
        <begin position="537"/>
        <end position="685"/>
    </location>
</feature>
<feature type="domain" description="YDG" evidence="13">
    <location>
        <begin position="239"/>
        <end position="394"/>
    </location>
</feature>
<keyword evidence="2" id="KW-0158">Chromosome</keyword>
<protein>
    <recommendedName>
        <fullName evidence="16">Histone-lysine N-methyltransferase, H3 lysine-9 specific SUVH4</fullName>
    </recommendedName>
</protein>
<keyword evidence="3" id="KW-0489">Methyltransferase</keyword>
<dbReference type="SMART" id="SM00466">
    <property type="entry name" value="SRA"/>
    <property type="match status" value="1"/>
</dbReference>
<dbReference type="PROSITE" id="PS50867">
    <property type="entry name" value="PRE_SET"/>
    <property type="match status" value="1"/>
</dbReference>
<feature type="region of interest" description="Disordered" evidence="9">
    <location>
        <begin position="190"/>
        <end position="219"/>
    </location>
</feature>
<evidence type="ECO:0000256" key="6">
    <source>
        <dbReference type="ARBA" id="ARBA00022853"/>
    </source>
</evidence>
<evidence type="ECO:0000259" key="10">
    <source>
        <dbReference type="PROSITE" id="PS50280"/>
    </source>
</evidence>
<dbReference type="GO" id="GO:0005634">
    <property type="term" value="C:nucleus"/>
    <property type="evidence" value="ECO:0007669"/>
    <property type="project" value="UniProtKB-SubCell"/>
</dbReference>
<dbReference type="GO" id="GO:0032259">
    <property type="term" value="P:methylation"/>
    <property type="evidence" value="ECO:0007669"/>
    <property type="project" value="UniProtKB-KW"/>
</dbReference>
<sequence>LANFAFHSLISLFPIFWRISLSQFVLKPYKFKRKLSFLFHSKMVVQFVAELSDPVNDAMVPRRCSARIKNLKSEQEAQRERQRVRCRSNDDSVLEKKTKVYKKSKVVTPSQAQAPNNDVTVATVDNDDVTITNVAAPNDCTDHPVPETSLNPQLSGNGTEKSSHARVTETIRRFNKHYLHFVQEEEIRCGRAQADQKTKKNSKSKEAEDDGKRSSKRPDLKAISKMISEKEVLNRERIGSLPGIDVGHQFFSRAEMVVVGFHNHWLNGIDCVGQSAGKKGEYKGYSLPLAVSIVVSGQYEDDQDNYEEVVYTGQGGNDLLGNKRQIKDQVMERGNLGLKNCMEQSVPVRVTRGHRCVNSYVGKVYTYDGLYKVVNYWAEKGISGFTVYKFRLKRIEGQPVLTTNQVHFTRGCIPNSISEIRGLVCEDISGGLEDIPIPATNLVDDPPVAPSGLTYSRDIICAKGIKFPSAPTGCNCHGSCLDPRVCSCAKLNGSEFPYVHKDGGRLIEPKAVVFECGPNCGCGPACVNRTSQKGLRYRLEVFRTPNKGWGVRSCDYIPSGATICEYTGLLKKTDQIDPAADNNYVFDIDCLQTMKGLDGRERRVGEVSLPGYWHNDAEKMSDGGPEYCIDAVSVGNVARFINHSCQPNLFVQCVLSTHHDIGLARVVLMAADNIPPLQELTYDYGYVLDSVMDREGKVKQMACYCGAADCRKRLF</sequence>
<dbReference type="InterPro" id="IPR046341">
    <property type="entry name" value="SET_dom_sf"/>
</dbReference>
<dbReference type="GO" id="GO:0005694">
    <property type="term" value="C:chromosome"/>
    <property type="evidence" value="ECO:0007669"/>
    <property type="project" value="UniProtKB-SubCell"/>
</dbReference>
<dbReference type="SMART" id="SM00468">
    <property type="entry name" value="PreSET"/>
    <property type="match status" value="1"/>
</dbReference>
<evidence type="ECO:0000259" key="11">
    <source>
        <dbReference type="PROSITE" id="PS50867"/>
    </source>
</evidence>
<dbReference type="EMBL" id="JBJKTR010000014">
    <property type="protein sequence ID" value="KAL3347088.1"/>
    <property type="molecule type" value="Genomic_DNA"/>
</dbReference>
<dbReference type="InterPro" id="IPR025794">
    <property type="entry name" value="H3-K9-MeTrfase_plant"/>
</dbReference>
<feature type="compositionally biased region" description="Polar residues" evidence="9">
    <location>
        <begin position="148"/>
        <end position="160"/>
    </location>
</feature>
<evidence type="ECO:0000256" key="3">
    <source>
        <dbReference type="ARBA" id="ARBA00022603"/>
    </source>
</evidence>
<dbReference type="PROSITE" id="PS51015">
    <property type="entry name" value="YDG"/>
    <property type="match status" value="1"/>
</dbReference>
<feature type="region of interest" description="Disordered" evidence="9">
    <location>
        <begin position="136"/>
        <end position="166"/>
    </location>
</feature>
<comment type="caution">
    <text evidence="14">The sequence shown here is derived from an EMBL/GenBank/DDBJ whole genome shotgun (WGS) entry which is preliminary data.</text>
</comment>
<dbReference type="InterPro" id="IPR001214">
    <property type="entry name" value="SET_dom"/>
</dbReference>
<dbReference type="SUPFAM" id="SSF88697">
    <property type="entry name" value="PUA domain-like"/>
    <property type="match status" value="1"/>
</dbReference>
<evidence type="ECO:0000256" key="5">
    <source>
        <dbReference type="ARBA" id="ARBA00022691"/>
    </source>
</evidence>
<dbReference type="PROSITE" id="PS50868">
    <property type="entry name" value="POST_SET"/>
    <property type="match status" value="1"/>
</dbReference>
<keyword evidence="15" id="KW-1185">Reference proteome</keyword>
<dbReference type="Pfam" id="PF05033">
    <property type="entry name" value="Pre-SET"/>
    <property type="match status" value="1"/>
</dbReference>
<evidence type="ECO:0000256" key="9">
    <source>
        <dbReference type="SAM" id="MobiDB-lite"/>
    </source>
</evidence>
<evidence type="ECO:0000256" key="8">
    <source>
        <dbReference type="PROSITE-ProRule" id="PRU00358"/>
    </source>
</evidence>
<dbReference type="Pfam" id="PF02182">
    <property type="entry name" value="SAD_SRA"/>
    <property type="match status" value="1"/>
</dbReference>
<reference evidence="14 15" key="1">
    <citation type="submission" date="2024-05" db="EMBL/GenBank/DDBJ databases">
        <title>De novo assembly of an allotetraploid wild potato.</title>
        <authorList>
            <person name="Hosaka A.J."/>
        </authorList>
    </citation>
    <scope>NUCLEOTIDE SEQUENCE [LARGE SCALE GENOMIC DNA]</scope>
    <source>
        <tissue evidence="14">Young leaves</tissue>
    </source>
</reference>
<dbReference type="Gene3D" id="2.170.270.10">
    <property type="entry name" value="SET domain"/>
    <property type="match status" value="1"/>
</dbReference>
<feature type="domain" description="Pre-SET" evidence="11">
    <location>
        <begin position="472"/>
        <end position="534"/>
    </location>
</feature>
<dbReference type="GO" id="GO:0006325">
    <property type="term" value="P:chromatin organization"/>
    <property type="evidence" value="ECO:0007669"/>
    <property type="project" value="UniProtKB-KW"/>
</dbReference>
<dbReference type="InterPro" id="IPR051357">
    <property type="entry name" value="H3K9_HMTase_SUVAR3-9"/>
</dbReference>
<evidence type="ECO:0000259" key="12">
    <source>
        <dbReference type="PROSITE" id="PS50868"/>
    </source>
</evidence>
<dbReference type="SUPFAM" id="SSF82199">
    <property type="entry name" value="SET domain"/>
    <property type="match status" value="1"/>
</dbReference>
<comment type="subcellular location">
    <subcellularLocation>
        <location evidence="1">Chromosome</location>
    </subcellularLocation>
    <subcellularLocation>
        <location evidence="8">Nucleus</location>
    </subcellularLocation>
</comment>
<dbReference type="InterPro" id="IPR015947">
    <property type="entry name" value="PUA-like_sf"/>
</dbReference>
<dbReference type="InterPro" id="IPR036987">
    <property type="entry name" value="SRA-YDG_sf"/>
</dbReference>
<dbReference type="Gene3D" id="2.30.280.10">
    <property type="entry name" value="SRA-YDG"/>
    <property type="match status" value="1"/>
</dbReference>
<evidence type="ECO:0000256" key="4">
    <source>
        <dbReference type="ARBA" id="ARBA00022679"/>
    </source>
</evidence>
<dbReference type="InterPro" id="IPR007728">
    <property type="entry name" value="Pre-SET_dom"/>
</dbReference>
<keyword evidence="6" id="KW-0156">Chromatin regulator</keyword>
<dbReference type="Proteomes" id="UP001627284">
    <property type="component" value="Unassembled WGS sequence"/>
</dbReference>
<evidence type="ECO:0000256" key="7">
    <source>
        <dbReference type="ARBA" id="ARBA00023242"/>
    </source>
</evidence>
<dbReference type="AlphaFoldDB" id="A0ABD2STE2"/>
<organism evidence="14 15">
    <name type="scientific">Solanum stoloniferum</name>
    <dbReference type="NCBI Taxonomy" id="62892"/>
    <lineage>
        <taxon>Eukaryota</taxon>
        <taxon>Viridiplantae</taxon>
        <taxon>Streptophyta</taxon>
        <taxon>Embryophyta</taxon>
        <taxon>Tracheophyta</taxon>
        <taxon>Spermatophyta</taxon>
        <taxon>Magnoliopsida</taxon>
        <taxon>eudicotyledons</taxon>
        <taxon>Gunneridae</taxon>
        <taxon>Pentapetalae</taxon>
        <taxon>asterids</taxon>
        <taxon>lamiids</taxon>
        <taxon>Solanales</taxon>
        <taxon>Solanaceae</taxon>
        <taxon>Solanoideae</taxon>
        <taxon>Solaneae</taxon>
        <taxon>Solanum</taxon>
    </lineage>
</organism>
<proteinExistence type="predicted"/>
<dbReference type="InterPro" id="IPR003616">
    <property type="entry name" value="Post-SET_dom"/>
</dbReference>
<feature type="non-terminal residue" evidence="14">
    <location>
        <position position="1"/>
    </location>
</feature>
<evidence type="ECO:0000313" key="15">
    <source>
        <dbReference type="Proteomes" id="UP001627284"/>
    </source>
</evidence>
<dbReference type="InterPro" id="IPR003105">
    <property type="entry name" value="SRA_YDG"/>
</dbReference>
<evidence type="ECO:0008006" key="16">
    <source>
        <dbReference type="Google" id="ProtNLM"/>
    </source>
</evidence>
<dbReference type="Pfam" id="PF00856">
    <property type="entry name" value="SET"/>
    <property type="match status" value="1"/>
</dbReference>
<dbReference type="GO" id="GO:0008168">
    <property type="term" value="F:methyltransferase activity"/>
    <property type="evidence" value="ECO:0007669"/>
    <property type="project" value="UniProtKB-KW"/>
</dbReference>
<dbReference type="PROSITE" id="PS50280">
    <property type="entry name" value="SET"/>
    <property type="match status" value="1"/>
</dbReference>
<gene>
    <name evidence="14" type="ORF">AABB24_025485</name>
</gene>
<keyword evidence="7 8" id="KW-0539">Nucleus</keyword>
<dbReference type="PANTHER" id="PTHR45660">
    <property type="entry name" value="HISTONE-LYSINE N-METHYLTRANSFERASE SETMAR"/>
    <property type="match status" value="1"/>
</dbReference>
<keyword evidence="5" id="KW-0949">S-adenosyl-L-methionine</keyword>
<evidence type="ECO:0000259" key="13">
    <source>
        <dbReference type="PROSITE" id="PS51015"/>
    </source>
</evidence>